<dbReference type="AlphaFoldDB" id="A0AAX6N0R9"/>
<dbReference type="Proteomes" id="UP001369815">
    <property type="component" value="Unassembled WGS sequence"/>
</dbReference>
<keyword evidence="11" id="KW-1185">Reference proteome</keyword>
<evidence type="ECO:0000256" key="3">
    <source>
        <dbReference type="ARBA" id="ARBA00022552"/>
    </source>
</evidence>
<name>A0AAX6N0R9_9PEZI</name>
<evidence type="ECO:0000256" key="7">
    <source>
        <dbReference type="ARBA" id="ARBA00076388"/>
    </source>
</evidence>
<reference evidence="10 11" key="1">
    <citation type="journal article" date="2024" name="Front Chem Biol">
        <title>Unveiling the potential of Daldinia eschscholtzii MFLUCC 19-0629 through bioactivity and bioinformatics studies for enhanced sustainable agriculture production.</title>
        <authorList>
            <person name="Brooks S."/>
            <person name="Weaver J.A."/>
            <person name="Klomchit A."/>
            <person name="Alharthi S.A."/>
            <person name="Onlamun T."/>
            <person name="Nurani R."/>
            <person name="Vong T.K."/>
            <person name="Alberti F."/>
            <person name="Greco C."/>
        </authorList>
    </citation>
    <scope>NUCLEOTIDE SEQUENCE [LARGE SCALE GENOMIC DNA]</scope>
    <source>
        <strain evidence="10">MFLUCC 19-0629</strain>
    </source>
</reference>
<comment type="similarity">
    <text evidence="6">Belongs to the UTP23/FCF1 family. UTP23 subfamily.</text>
</comment>
<dbReference type="GO" id="GO:0032040">
    <property type="term" value="C:small-subunit processome"/>
    <property type="evidence" value="ECO:0007669"/>
    <property type="project" value="InterPro"/>
</dbReference>
<dbReference type="PANTHER" id="PTHR12416">
    <property type="entry name" value="RRNA-PROCESSING PROTEIN UTP23 HOMOLOG"/>
    <property type="match status" value="1"/>
</dbReference>
<protein>
    <recommendedName>
        <fullName evidence="7">U three protein 23</fullName>
    </recommendedName>
</protein>
<organism evidence="10 11">
    <name type="scientific">Daldinia eschscholtzii</name>
    <dbReference type="NCBI Taxonomy" id="292717"/>
    <lineage>
        <taxon>Eukaryota</taxon>
        <taxon>Fungi</taxon>
        <taxon>Dikarya</taxon>
        <taxon>Ascomycota</taxon>
        <taxon>Pezizomycotina</taxon>
        <taxon>Sordariomycetes</taxon>
        <taxon>Xylariomycetidae</taxon>
        <taxon>Xylariales</taxon>
        <taxon>Hypoxylaceae</taxon>
        <taxon>Daldinia</taxon>
    </lineage>
</organism>
<comment type="subcellular location">
    <subcellularLocation>
        <location evidence="1">Nucleus</location>
        <location evidence="1">Nucleolus</location>
    </subcellularLocation>
</comment>
<evidence type="ECO:0000256" key="1">
    <source>
        <dbReference type="ARBA" id="ARBA00004604"/>
    </source>
</evidence>
<dbReference type="FunFam" id="3.40.50.1010:FF:000006">
    <property type="entry name" value="rRNA-processing protein UTP23 homolog"/>
    <property type="match status" value="1"/>
</dbReference>
<dbReference type="Gene3D" id="3.40.50.1010">
    <property type="entry name" value="5'-nuclease"/>
    <property type="match status" value="1"/>
</dbReference>
<evidence type="ECO:0000256" key="6">
    <source>
        <dbReference type="ARBA" id="ARBA00038503"/>
    </source>
</evidence>
<evidence type="ECO:0000256" key="2">
    <source>
        <dbReference type="ARBA" id="ARBA00022517"/>
    </source>
</evidence>
<sequence>MPRAKRSKQYRKLMEQFSMSFGFREPYQVIVDADFIAEANKCKMDVMRRLEDTLHGQVKPMITQCSMRHLYGRKSEPGVEAAIEQAKNQFERRRCGHHPDEYPEPLSTLECLQSVVDPKNNGVNKHRYVCAINDETVRAKLRQVAGTPLIFIRRSVMIMEPMAHVSAKIRSKDEKSKFRAELRTPDNKRKREDNDSDEEDAGQAAPRTVETDKPKKKKKAHGPKEPNPLAVKKKKSKPNPNPNTDSQHSKGPKTEEAVTTDATTKTDQTEVPKRKRIRKHKSKGASAKGEAATASGGGDGEAHAVGTEA</sequence>
<dbReference type="InterPro" id="IPR057776">
    <property type="entry name" value="UTP23_sensor"/>
</dbReference>
<dbReference type="GO" id="GO:0006364">
    <property type="term" value="P:rRNA processing"/>
    <property type="evidence" value="ECO:0007669"/>
    <property type="project" value="UniProtKB-KW"/>
</dbReference>
<evidence type="ECO:0000259" key="9">
    <source>
        <dbReference type="Pfam" id="PF24779"/>
    </source>
</evidence>
<keyword evidence="3" id="KW-0698">rRNA processing</keyword>
<evidence type="ECO:0000256" key="8">
    <source>
        <dbReference type="SAM" id="MobiDB-lite"/>
    </source>
</evidence>
<dbReference type="SUPFAM" id="SSF88723">
    <property type="entry name" value="PIN domain-like"/>
    <property type="match status" value="1"/>
</dbReference>
<keyword evidence="2" id="KW-0690">Ribosome biogenesis</keyword>
<dbReference type="CDD" id="cd09865">
    <property type="entry name" value="PIN_ScUtp23p-like"/>
    <property type="match status" value="1"/>
</dbReference>
<evidence type="ECO:0000256" key="4">
    <source>
        <dbReference type="ARBA" id="ARBA00023242"/>
    </source>
</evidence>
<evidence type="ECO:0000313" key="10">
    <source>
        <dbReference type="EMBL" id="KAK6958366.1"/>
    </source>
</evidence>
<dbReference type="EMBL" id="JBANMG010000001">
    <property type="protein sequence ID" value="KAK6958366.1"/>
    <property type="molecule type" value="Genomic_DNA"/>
</dbReference>
<comment type="function">
    <text evidence="5">Involved in rRNA-processing and ribosome biogenesis.</text>
</comment>
<keyword evidence="4" id="KW-0539">Nucleus</keyword>
<gene>
    <name evidence="10" type="ORF">Daesc_001165</name>
</gene>
<dbReference type="InterPro" id="IPR006984">
    <property type="entry name" value="Fcf1/UTP23"/>
</dbReference>
<dbReference type="Pfam" id="PF04900">
    <property type="entry name" value="Fcf1"/>
    <property type="match status" value="1"/>
</dbReference>
<feature type="domain" description="UTP23 sensor motif region" evidence="9">
    <location>
        <begin position="217"/>
        <end position="236"/>
    </location>
</feature>
<feature type="compositionally biased region" description="Basic residues" evidence="8">
    <location>
        <begin position="273"/>
        <end position="283"/>
    </location>
</feature>
<proteinExistence type="inferred from homology"/>
<comment type="caution">
    <text evidence="10">The sequence shown here is derived from an EMBL/GenBank/DDBJ whole genome shotgun (WGS) entry which is preliminary data.</text>
</comment>
<feature type="compositionally biased region" description="Low complexity" evidence="8">
    <location>
        <begin position="284"/>
        <end position="294"/>
    </location>
</feature>
<feature type="compositionally biased region" description="Basic and acidic residues" evidence="8">
    <location>
        <begin position="170"/>
        <end position="193"/>
    </location>
</feature>
<accession>A0AAX6N0R9</accession>
<evidence type="ECO:0000256" key="5">
    <source>
        <dbReference type="ARBA" id="ARBA00037300"/>
    </source>
</evidence>
<evidence type="ECO:0000313" key="11">
    <source>
        <dbReference type="Proteomes" id="UP001369815"/>
    </source>
</evidence>
<feature type="region of interest" description="Disordered" evidence="8">
    <location>
        <begin position="169"/>
        <end position="309"/>
    </location>
</feature>
<dbReference type="Pfam" id="PF24779">
    <property type="entry name" value="UTP23_sensor"/>
    <property type="match status" value="1"/>
</dbReference>
<dbReference type="InterPro" id="IPR029060">
    <property type="entry name" value="PIN-like_dom_sf"/>
</dbReference>
<feature type="compositionally biased region" description="Low complexity" evidence="8">
    <location>
        <begin position="257"/>
        <end position="266"/>
    </location>
</feature>